<keyword evidence="4" id="KW-0560">Oxidoreductase</keyword>
<comment type="catalytic activity">
    <reaction evidence="4">
        <text>a long-chain fatty acyl-CoA + 2 NADPH + 2 H(+) = a long-chain primary fatty alcohol + 2 NADP(+) + CoA</text>
        <dbReference type="Rhea" id="RHEA:52716"/>
        <dbReference type="ChEBI" id="CHEBI:15378"/>
        <dbReference type="ChEBI" id="CHEBI:57287"/>
        <dbReference type="ChEBI" id="CHEBI:57783"/>
        <dbReference type="ChEBI" id="CHEBI:58349"/>
        <dbReference type="ChEBI" id="CHEBI:77396"/>
        <dbReference type="ChEBI" id="CHEBI:83139"/>
        <dbReference type="EC" id="1.2.1.84"/>
    </reaction>
</comment>
<evidence type="ECO:0000256" key="3">
    <source>
        <dbReference type="ARBA" id="ARBA00023098"/>
    </source>
</evidence>
<dbReference type="GO" id="GO:0035336">
    <property type="term" value="P:long-chain fatty-acyl-CoA metabolic process"/>
    <property type="evidence" value="ECO:0007669"/>
    <property type="project" value="TreeGrafter"/>
</dbReference>
<evidence type="ECO:0000256" key="2">
    <source>
        <dbReference type="ARBA" id="ARBA00022516"/>
    </source>
</evidence>
<evidence type="ECO:0000256" key="1">
    <source>
        <dbReference type="ARBA" id="ARBA00005928"/>
    </source>
</evidence>
<gene>
    <name evidence="7" type="ORF">Sradi_3546100</name>
</gene>
<dbReference type="Pfam" id="PF03015">
    <property type="entry name" value="Sterile"/>
    <property type="match status" value="1"/>
</dbReference>
<feature type="domain" description="Fatty acyl-CoA reductase C-terminal" evidence="5">
    <location>
        <begin position="482"/>
        <end position="556"/>
    </location>
</feature>
<dbReference type="InterPro" id="IPR036291">
    <property type="entry name" value="NAD(P)-bd_dom_sf"/>
</dbReference>
<keyword evidence="4" id="KW-0521">NADP</keyword>
<dbReference type="AlphaFoldDB" id="A0AAW2QFA8"/>
<protein>
    <recommendedName>
        <fullName evidence="4">Fatty acyl-CoA reductase</fullName>
        <ecNumber evidence="4">1.2.1.84</ecNumber>
    </recommendedName>
</protein>
<evidence type="ECO:0000259" key="5">
    <source>
        <dbReference type="Pfam" id="PF03015"/>
    </source>
</evidence>
<reference evidence="7" key="1">
    <citation type="submission" date="2020-06" db="EMBL/GenBank/DDBJ databases">
        <authorList>
            <person name="Li T."/>
            <person name="Hu X."/>
            <person name="Zhang T."/>
            <person name="Song X."/>
            <person name="Zhang H."/>
            <person name="Dai N."/>
            <person name="Sheng W."/>
            <person name="Hou X."/>
            <person name="Wei L."/>
        </authorList>
    </citation>
    <scope>NUCLEOTIDE SEQUENCE</scope>
    <source>
        <strain evidence="7">G02</strain>
        <tissue evidence="7">Leaf</tissue>
    </source>
</reference>
<comment type="similarity">
    <text evidence="1 4">Belongs to the fatty acyl-CoA reductase family.</text>
</comment>
<sequence>MKFSLEKFPHKITKVSLFGDYQKNSLRSRSCRKLAVNYNGYPYFTSPRHPLESELAMQEVDCSTAAGGGSGIGIVNFFEGKNIFITGGTGLVGKALVEKLLRSTSVGKIYVLVKADNKETAHDRLSKEIIHSELFECIREIHGSSYEEFVQEKLIPVGGNICEPNLGMETYYTHTITEEVDVIIGSAASTSLNDRYDFSLDVNMNAPQRLMRFAKTCKNLKLFVHVSTAYVNGRREGLIFEKPLSMGENGRKEDAGMSSSLFPRLDVTDEINLAMKSCIASTEYDSIKNLKRLGLERATFYGWYTTYHMTKAMGEMVIDEIRGDVPVLIIRPSVIESSYKEPIPGWIQGNRMFDPVIMSYGKGLLPAYLADPNVYMDIVPVDLVANTIIAATAKHGTLKKPDLNVYHAATNFVNPLQYSDFFDYIYEYFNSKPAALSGSIAKMKLFKEFSDFSKYIRDELLQRNGMINASDINAMTLQKLQKQYKAKVAYAEQLCKMYEFIGFFQARFHTGNTQKLIEEMSEEEQLCFEVDARKIDWRKYIVEIHIPGFRKHVLNETRVSV</sequence>
<dbReference type="Pfam" id="PF07993">
    <property type="entry name" value="NAD_binding_4"/>
    <property type="match status" value="1"/>
</dbReference>
<keyword evidence="2 4" id="KW-0444">Lipid biosynthesis</keyword>
<name>A0AAW2QFA8_SESRA</name>
<evidence type="ECO:0000259" key="6">
    <source>
        <dbReference type="Pfam" id="PF07993"/>
    </source>
</evidence>
<dbReference type="CDD" id="cd09071">
    <property type="entry name" value="FAR_C"/>
    <property type="match status" value="1"/>
</dbReference>
<keyword evidence="3 4" id="KW-0443">Lipid metabolism</keyword>
<dbReference type="GO" id="GO:0102965">
    <property type="term" value="F:alcohol-forming long-chain fatty acyl-CoA reductase activity"/>
    <property type="evidence" value="ECO:0007669"/>
    <property type="project" value="UniProtKB-EC"/>
</dbReference>
<dbReference type="GO" id="GO:0010345">
    <property type="term" value="P:suberin biosynthetic process"/>
    <property type="evidence" value="ECO:0007669"/>
    <property type="project" value="TreeGrafter"/>
</dbReference>
<dbReference type="PANTHER" id="PTHR11011">
    <property type="entry name" value="MALE STERILITY PROTEIN 2-RELATED"/>
    <property type="match status" value="1"/>
</dbReference>
<dbReference type="Gene3D" id="3.40.50.720">
    <property type="entry name" value="NAD(P)-binding Rossmann-like Domain"/>
    <property type="match status" value="1"/>
</dbReference>
<dbReference type="SUPFAM" id="SSF51735">
    <property type="entry name" value="NAD(P)-binding Rossmann-fold domains"/>
    <property type="match status" value="1"/>
</dbReference>
<reference evidence="7" key="2">
    <citation type="journal article" date="2024" name="Plant">
        <title>Genomic evolution and insights into agronomic trait innovations of Sesamum species.</title>
        <authorList>
            <person name="Miao H."/>
            <person name="Wang L."/>
            <person name="Qu L."/>
            <person name="Liu H."/>
            <person name="Sun Y."/>
            <person name="Le M."/>
            <person name="Wang Q."/>
            <person name="Wei S."/>
            <person name="Zheng Y."/>
            <person name="Lin W."/>
            <person name="Duan Y."/>
            <person name="Cao H."/>
            <person name="Xiong S."/>
            <person name="Wang X."/>
            <person name="Wei L."/>
            <person name="Li C."/>
            <person name="Ma Q."/>
            <person name="Ju M."/>
            <person name="Zhao R."/>
            <person name="Li G."/>
            <person name="Mu C."/>
            <person name="Tian Q."/>
            <person name="Mei H."/>
            <person name="Zhang T."/>
            <person name="Gao T."/>
            <person name="Zhang H."/>
        </authorList>
    </citation>
    <scope>NUCLEOTIDE SEQUENCE</scope>
    <source>
        <strain evidence="7">G02</strain>
    </source>
</reference>
<dbReference type="InterPro" id="IPR026055">
    <property type="entry name" value="FAR"/>
</dbReference>
<dbReference type="InterPro" id="IPR013120">
    <property type="entry name" value="FAR_NAD-bd"/>
</dbReference>
<dbReference type="PANTHER" id="PTHR11011:SF45">
    <property type="entry name" value="FATTY ACYL-COA REDUCTASE CG8306-RELATED"/>
    <property type="match status" value="1"/>
</dbReference>
<feature type="domain" description="Thioester reductase (TE)" evidence="6">
    <location>
        <begin position="85"/>
        <end position="388"/>
    </location>
</feature>
<evidence type="ECO:0000313" key="7">
    <source>
        <dbReference type="EMBL" id="KAL0366560.1"/>
    </source>
</evidence>
<dbReference type="CDD" id="cd05236">
    <property type="entry name" value="FAR-N_SDR_e"/>
    <property type="match status" value="1"/>
</dbReference>
<dbReference type="EC" id="1.2.1.84" evidence="4"/>
<evidence type="ECO:0000256" key="4">
    <source>
        <dbReference type="RuleBase" id="RU363097"/>
    </source>
</evidence>
<comment type="caution">
    <text evidence="7">The sequence shown here is derived from an EMBL/GenBank/DDBJ whole genome shotgun (WGS) entry which is preliminary data.</text>
</comment>
<dbReference type="EMBL" id="JACGWJ010000015">
    <property type="protein sequence ID" value="KAL0366560.1"/>
    <property type="molecule type" value="Genomic_DNA"/>
</dbReference>
<accession>A0AAW2QFA8</accession>
<comment type="function">
    <text evidence="4">Catalyzes the reduction of fatty acyl-CoA to fatty alcohols.</text>
</comment>
<proteinExistence type="inferred from homology"/>
<dbReference type="GO" id="GO:0080019">
    <property type="term" value="F:alcohol-forming very long-chain fatty acyl-CoA reductase activity"/>
    <property type="evidence" value="ECO:0007669"/>
    <property type="project" value="InterPro"/>
</dbReference>
<dbReference type="InterPro" id="IPR033640">
    <property type="entry name" value="FAR_C"/>
</dbReference>
<organism evidence="7">
    <name type="scientific">Sesamum radiatum</name>
    <name type="common">Black benniseed</name>
    <dbReference type="NCBI Taxonomy" id="300843"/>
    <lineage>
        <taxon>Eukaryota</taxon>
        <taxon>Viridiplantae</taxon>
        <taxon>Streptophyta</taxon>
        <taxon>Embryophyta</taxon>
        <taxon>Tracheophyta</taxon>
        <taxon>Spermatophyta</taxon>
        <taxon>Magnoliopsida</taxon>
        <taxon>eudicotyledons</taxon>
        <taxon>Gunneridae</taxon>
        <taxon>Pentapetalae</taxon>
        <taxon>asterids</taxon>
        <taxon>lamiids</taxon>
        <taxon>Lamiales</taxon>
        <taxon>Pedaliaceae</taxon>
        <taxon>Sesamum</taxon>
    </lineage>
</organism>